<dbReference type="HOGENOM" id="CLU_2359400_0_0_1"/>
<sequence>MSQQHQCLSLSLGGLEKASQHVCHVSLPPSSPFFSPSLILPPKKKTSLNFLRRKSNCKAKQKRVDSKHPIPSSTGFIDKTLDDDAHRVPPRRRFLR</sequence>
<dbReference type="Proteomes" id="UP000054337">
    <property type="component" value="Unassembled WGS sequence"/>
</dbReference>
<dbReference type="RefSeq" id="XP_014560373.1">
    <property type="nucleotide sequence ID" value="XM_014704887.1"/>
</dbReference>
<reference evidence="2 3" key="1">
    <citation type="journal article" date="2013" name="PLoS Genet.">
        <title>Comparative genome structure, secondary metabolite, and effector coding capacity across Cochliobolus pathogens.</title>
        <authorList>
            <person name="Condon B.J."/>
            <person name="Leng Y."/>
            <person name="Wu D."/>
            <person name="Bushley K.E."/>
            <person name="Ohm R.A."/>
            <person name="Otillar R."/>
            <person name="Martin J."/>
            <person name="Schackwitz W."/>
            <person name="Grimwood J."/>
            <person name="MohdZainudin N."/>
            <person name="Xue C."/>
            <person name="Wang R."/>
            <person name="Manning V.A."/>
            <person name="Dhillon B."/>
            <person name="Tu Z.J."/>
            <person name="Steffenson B.J."/>
            <person name="Salamov A."/>
            <person name="Sun H."/>
            <person name="Lowry S."/>
            <person name="LaButti K."/>
            <person name="Han J."/>
            <person name="Copeland A."/>
            <person name="Lindquist E."/>
            <person name="Barry K."/>
            <person name="Schmutz J."/>
            <person name="Baker S.E."/>
            <person name="Ciuffetti L.M."/>
            <person name="Grigoriev I.V."/>
            <person name="Zhong S."/>
            <person name="Turgeon B.G."/>
        </authorList>
    </citation>
    <scope>NUCLEOTIDE SEQUENCE [LARGE SCALE GENOMIC DNA]</scope>
    <source>
        <strain evidence="2 3">FI3</strain>
    </source>
</reference>
<protein>
    <submittedName>
        <fullName evidence="2">Uncharacterized protein</fullName>
    </submittedName>
</protein>
<keyword evidence="3" id="KW-1185">Reference proteome</keyword>
<organism evidence="2 3">
    <name type="scientific">Bipolaris victoriae (strain FI3)</name>
    <name type="common">Victoria blight of oats agent</name>
    <name type="synonym">Cochliobolus victoriae</name>
    <dbReference type="NCBI Taxonomy" id="930091"/>
    <lineage>
        <taxon>Eukaryota</taxon>
        <taxon>Fungi</taxon>
        <taxon>Dikarya</taxon>
        <taxon>Ascomycota</taxon>
        <taxon>Pezizomycotina</taxon>
        <taxon>Dothideomycetes</taxon>
        <taxon>Pleosporomycetidae</taxon>
        <taxon>Pleosporales</taxon>
        <taxon>Pleosporineae</taxon>
        <taxon>Pleosporaceae</taxon>
        <taxon>Bipolaris</taxon>
    </lineage>
</organism>
<feature type="region of interest" description="Disordered" evidence="1">
    <location>
        <begin position="52"/>
        <end position="96"/>
    </location>
</feature>
<proteinExistence type="predicted"/>
<feature type="compositionally biased region" description="Basic residues" evidence="1">
    <location>
        <begin position="52"/>
        <end position="61"/>
    </location>
</feature>
<name>W7EJB5_BIPV3</name>
<evidence type="ECO:0000256" key="1">
    <source>
        <dbReference type="SAM" id="MobiDB-lite"/>
    </source>
</evidence>
<dbReference type="AlphaFoldDB" id="W7EJB5"/>
<evidence type="ECO:0000313" key="3">
    <source>
        <dbReference type="Proteomes" id="UP000054337"/>
    </source>
</evidence>
<evidence type="ECO:0000313" key="2">
    <source>
        <dbReference type="EMBL" id="EUN30788.1"/>
    </source>
</evidence>
<dbReference type="EMBL" id="KI968703">
    <property type="protein sequence ID" value="EUN30788.1"/>
    <property type="molecule type" value="Genomic_DNA"/>
</dbReference>
<gene>
    <name evidence="2" type="ORF">COCVIDRAFT_89549</name>
</gene>
<dbReference type="GeneID" id="26259043"/>
<accession>W7EJB5</accession>